<evidence type="ECO:0000313" key="4">
    <source>
        <dbReference type="Proteomes" id="UP001261624"/>
    </source>
</evidence>
<dbReference type="PROSITE" id="PS51257">
    <property type="entry name" value="PROKAR_LIPOPROTEIN"/>
    <property type="match status" value="1"/>
</dbReference>
<dbReference type="InterPro" id="IPR000667">
    <property type="entry name" value="Peptidase_S13"/>
</dbReference>
<reference evidence="3 4" key="1">
    <citation type="submission" date="2023-09" db="EMBL/GenBank/DDBJ databases">
        <authorList>
            <person name="Rey-Velasco X."/>
        </authorList>
    </citation>
    <scope>NUCLEOTIDE SEQUENCE [LARGE SCALE GENOMIC DNA]</scope>
    <source>
        <strain evidence="3 4">F188</strain>
    </source>
</reference>
<dbReference type="PRINTS" id="PR00922">
    <property type="entry name" value="DADACBPTASE3"/>
</dbReference>
<sequence length="445" mass="50798">MTTCKSFNQPALLLLTLLLLLLFSACSTTRSLKKSLNKEISKTENLSRGFTGFVLYDPGSEKTISEHNSEKYFTPASNIKILTFYAGLQTLGDSIPAMKYTVKNDSLVFKATGDPSFLNPDLPTSGLLEFLKNREEKLFYLAPSYFEEKFGPGWAWDDYNYAFSAERAAFPIYGNKLKVTFKENNPLPHTKPSFFEDHIATEEDSLKHYRGIHRKMNSNDFTYISEENWKNSEVTVPFIYSEKLFLKLLSDTLQKEIEPIKALPQKWQLSTSYYGIAADSLYKRMLQESDNFIAEQILLLASESISDTLKSDIAIDFIKEKPLKSLPDEPVWLDGSGLSRYNLVTPRSMVKLLEKIKNEVDWERLTTLLPAGGQSGTLKNSFKSEEPYVFAKTGSMSNNYSLSGYLKTNNGKILIFSFMNSNFTADSELLKRQMEEIMRFIKDNY</sequence>
<keyword evidence="4" id="KW-1185">Reference proteome</keyword>
<dbReference type="GO" id="GO:0009002">
    <property type="term" value="F:serine-type D-Ala-D-Ala carboxypeptidase activity"/>
    <property type="evidence" value="ECO:0007669"/>
    <property type="project" value="UniProtKB-EC"/>
</dbReference>
<dbReference type="EMBL" id="JAVRHM010000006">
    <property type="protein sequence ID" value="MDT0689467.1"/>
    <property type="molecule type" value="Genomic_DNA"/>
</dbReference>
<dbReference type="Pfam" id="PF02113">
    <property type="entry name" value="Peptidase_S13"/>
    <property type="match status" value="2"/>
</dbReference>
<dbReference type="PANTHER" id="PTHR30023:SF0">
    <property type="entry name" value="PENICILLIN-SENSITIVE CARBOXYPEPTIDASE A"/>
    <property type="match status" value="1"/>
</dbReference>
<gene>
    <name evidence="3" type="ORF">RM549_06710</name>
</gene>
<proteinExistence type="inferred from homology"/>
<keyword evidence="3" id="KW-0645">Protease</keyword>
<comment type="similarity">
    <text evidence="1">Belongs to the peptidase S13 family.</text>
</comment>
<dbReference type="Proteomes" id="UP001261624">
    <property type="component" value="Unassembled WGS sequence"/>
</dbReference>
<dbReference type="InterPro" id="IPR012338">
    <property type="entry name" value="Beta-lactam/transpept-like"/>
</dbReference>
<dbReference type="PANTHER" id="PTHR30023">
    <property type="entry name" value="D-ALANYL-D-ALANINE CARBOXYPEPTIDASE"/>
    <property type="match status" value="1"/>
</dbReference>
<dbReference type="Gene3D" id="3.40.710.10">
    <property type="entry name" value="DD-peptidase/beta-lactamase superfamily"/>
    <property type="match status" value="2"/>
</dbReference>
<dbReference type="SUPFAM" id="SSF56601">
    <property type="entry name" value="beta-lactamase/transpeptidase-like"/>
    <property type="match status" value="1"/>
</dbReference>
<protein>
    <submittedName>
        <fullName evidence="3">D-alanyl-D-alanine carboxypeptidase</fullName>
        <ecNumber evidence="3">3.4.16.4</ecNumber>
    </submittedName>
</protein>
<organism evidence="3 4">
    <name type="scientific">Autumnicola patrickiae</name>
    <dbReference type="NCBI Taxonomy" id="3075591"/>
    <lineage>
        <taxon>Bacteria</taxon>
        <taxon>Pseudomonadati</taxon>
        <taxon>Bacteroidota</taxon>
        <taxon>Flavobacteriia</taxon>
        <taxon>Flavobacteriales</taxon>
        <taxon>Flavobacteriaceae</taxon>
        <taxon>Autumnicola</taxon>
    </lineage>
</organism>
<accession>A0ABU3E0G3</accession>
<keyword evidence="2 3" id="KW-0378">Hydrolase</keyword>
<keyword evidence="3" id="KW-0121">Carboxypeptidase</keyword>
<evidence type="ECO:0000256" key="1">
    <source>
        <dbReference type="ARBA" id="ARBA00006096"/>
    </source>
</evidence>
<dbReference type="RefSeq" id="WP_311683047.1">
    <property type="nucleotide sequence ID" value="NZ_JAVRHM010000006.1"/>
</dbReference>
<evidence type="ECO:0000313" key="3">
    <source>
        <dbReference type="EMBL" id="MDT0689467.1"/>
    </source>
</evidence>
<comment type="caution">
    <text evidence="3">The sequence shown here is derived from an EMBL/GenBank/DDBJ whole genome shotgun (WGS) entry which is preliminary data.</text>
</comment>
<name>A0ABU3E0G3_9FLAO</name>
<evidence type="ECO:0000256" key="2">
    <source>
        <dbReference type="ARBA" id="ARBA00022801"/>
    </source>
</evidence>
<dbReference type="EC" id="3.4.16.4" evidence="3"/>